<evidence type="ECO:0000256" key="2">
    <source>
        <dbReference type="ARBA" id="ARBA00022695"/>
    </source>
</evidence>
<proteinExistence type="inferred from homology"/>
<dbReference type="NCBIfam" id="TIGR00453">
    <property type="entry name" value="ispD"/>
    <property type="match status" value="1"/>
</dbReference>
<comment type="similarity">
    <text evidence="3">Belongs to the IspD/TarI cytidylyltransferase family. IspD subfamily.</text>
</comment>
<dbReference type="AlphaFoldDB" id="A0A4P7GKK4"/>
<dbReference type="EC" id="2.7.7.60" evidence="3"/>
<dbReference type="UniPathway" id="UPA00056">
    <property type="reaction ID" value="UER00093"/>
</dbReference>
<dbReference type="EMBL" id="CP038267">
    <property type="protein sequence ID" value="QBR92565.1"/>
    <property type="molecule type" value="Genomic_DNA"/>
</dbReference>
<dbReference type="GO" id="GO:0050518">
    <property type="term" value="F:2-C-methyl-D-erythritol 4-phosphate cytidylyltransferase activity"/>
    <property type="evidence" value="ECO:0007669"/>
    <property type="project" value="UniProtKB-UniRule"/>
</dbReference>
<dbReference type="PANTHER" id="PTHR32125:SF4">
    <property type="entry name" value="2-C-METHYL-D-ERYTHRITOL 4-PHOSPHATE CYTIDYLYLTRANSFERASE, CHLOROPLASTIC"/>
    <property type="match status" value="1"/>
</dbReference>
<dbReference type="InterPro" id="IPR034683">
    <property type="entry name" value="IspD/TarI"/>
</dbReference>
<feature type="site" description="Positions MEP for the nucleophilic attack" evidence="3">
    <location>
        <position position="159"/>
    </location>
</feature>
<keyword evidence="1 3" id="KW-0808">Transferase</keyword>
<evidence type="ECO:0000256" key="3">
    <source>
        <dbReference type="HAMAP-Rule" id="MF_00108"/>
    </source>
</evidence>
<comment type="pathway">
    <text evidence="3">Isoprenoid biosynthesis; isopentenyl diphosphate biosynthesis via DXP pathway; isopentenyl diphosphate from 1-deoxy-D-xylulose 5-phosphate: step 2/6.</text>
</comment>
<dbReference type="Gene3D" id="3.90.550.10">
    <property type="entry name" value="Spore Coat Polysaccharide Biosynthesis Protein SpsA, Chain A"/>
    <property type="match status" value="1"/>
</dbReference>
<dbReference type="HAMAP" id="MF_00108">
    <property type="entry name" value="IspD"/>
    <property type="match status" value="1"/>
</dbReference>
<comment type="function">
    <text evidence="3">Catalyzes the formation of 4-diphosphocytidyl-2-C-methyl-D-erythritol from CTP and 2-C-methyl-D-erythritol 4-phosphate (MEP).</text>
</comment>
<feature type="site" description="Transition state stabilizer" evidence="3">
    <location>
        <position position="22"/>
    </location>
</feature>
<keyword evidence="3" id="KW-0414">Isoprene biosynthesis</keyword>
<accession>A0A4P7GKK4</accession>
<dbReference type="KEGG" id="noy:EXE57_09945"/>
<reference evidence="4 5" key="1">
    <citation type="submission" date="2019-03" db="EMBL/GenBank/DDBJ databases">
        <title>Three New Species of Nocardioides, Nocardioides euryhalodurans sp. nov., Nocardioides seonyuensis sp. nov. and Nocardioides eburneoflavus sp. nov., Iolated from Soil.</title>
        <authorList>
            <person name="Roh S.G."/>
            <person name="Lee C."/>
            <person name="Kim M.-K."/>
            <person name="Kim S.B."/>
        </authorList>
    </citation>
    <scope>NUCLEOTIDE SEQUENCE [LARGE SCALE GENOMIC DNA]</scope>
    <source>
        <strain evidence="4 5">MMS17-SY117</strain>
    </source>
</reference>
<dbReference type="InterPro" id="IPR001228">
    <property type="entry name" value="IspD"/>
</dbReference>
<dbReference type="GO" id="GO:0019288">
    <property type="term" value="P:isopentenyl diphosphate biosynthetic process, methylerythritol 4-phosphate pathway"/>
    <property type="evidence" value="ECO:0007669"/>
    <property type="project" value="UniProtKB-UniRule"/>
</dbReference>
<keyword evidence="5" id="KW-1185">Reference proteome</keyword>
<dbReference type="Proteomes" id="UP000294894">
    <property type="component" value="Chromosome"/>
</dbReference>
<keyword evidence="2 3" id="KW-0548">Nucleotidyltransferase</keyword>
<protein>
    <recommendedName>
        <fullName evidence="3">2-C-methyl-D-erythritol 4-phosphate cytidylyltransferase</fullName>
        <ecNumber evidence="3">2.7.7.60</ecNumber>
    </recommendedName>
    <alternativeName>
        <fullName evidence="3">4-diphosphocytidyl-2C-methyl-D-erythritol synthase</fullName>
    </alternativeName>
    <alternativeName>
        <fullName evidence="3">MEP cytidylyltransferase</fullName>
        <shortName evidence="3">MCT</shortName>
    </alternativeName>
</protein>
<comment type="catalytic activity">
    <reaction evidence="3">
        <text>2-C-methyl-D-erythritol 4-phosphate + CTP + H(+) = 4-CDP-2-C-methyl-D-erythritol + diphosphate</text>
        <dbReference type="Rhea" id="RHEA:13429"/>
        <dbReference type="ChEBI" id="CHEBI:15378"/>
        <dbReference type="ChEBI" id="CHEBI:33019"/>
        <dbReference type="ChEBI" id="CHEBI:37563"/>
        <dbReference type="ChEBI" id="CHEBI:57823"/>
        <dbReference type="ChEBI" id="CHEBI:58262"/>
        <dbReference type="EC" id="2.7.7.60"/>
    </reaction>
</comment>
<organism evidence="4 5">
    <name type="scientific">Nocardioides euryhalodurans</name>
    <dbReference type="NCBI Taxonomy" id="2518370"/>
    <lineage>
        <taxon>Bacteria</taxon>
        <taxon>Bacillati</taxon>
        <taxon>Actinomycetota</taxon>
        <taxon>Actinomycetes</taxon>
        <taxon>Propionibacteriales</taxon>
        <taxon>Nocardioidaceae</taxon>
        <taxon>Nocardioides</taxon>
    </lineage>
</organism>
<dbReference type="Pfam" id="PF01128">
    <property type="entry name" value="IspD"/>
    <property type="match status" value="1"/>
</dbReference>
<dbReference type="InterPro" id="IPR029044">
    <property type="entry name" value="Nucleotide-diphossugar_trans"/>
</dbReference>
<name>A0A4P7GKK4_9ACTN</name>
<dbReference type="InterPro" id="IPR050088">
    <property type="entry name" value="IspD/TarI_cytidylyltransf_bact"/>
</dbReference>
<dbReference type="CDD" id="cd02516">
    <property type="entry name" value="CDP-ME_synthetase"/>
    <property type="match status" value="1"/>
</dbReference>
<gene>
    <name evidence="3 4" type="primary">ispD</name>
    <name evidence="4" type="ORF">EXE57_09945</name>
</gene>
<evidence type="ECO:0000313" key="4">
    <source>
        <dbReference type="EMBL" id="QBR92565.1"/>
    </source>
</evidence>
<feature type="site" description="Positions MEP for the nucleophilic attack" evidence="3">
    <location>
        <position position="218"/>
    </location>
</feature>
<feature type="site" description="Transition state stabilizer" evidence="3">
    <location>
        <position position="29"/>
    </location>
</feature>
<evidence type="ECO:0000313" key="5">
    <source>
        <dbReference type="Proteomes" id="UP000294894"/>
    </source>
</evidence>
<dbReference type="SUPFAM" id="SSF53448">
    <property type="entry name" value="Nucleotide-diphospho-sugar transferases"/>
    <property type="match status" value="1"/>
</dbReference>
<evidence type="ECO:0000256" key="1">
    <source>
        <dbReference type="ARBA" id="ARBA00022679"/>
    </source>
</evidence>
<sequence length="238" mass="25356">MDASPTTPRRVGVLLAGGVGARVGLDRPKQLVELHGRTILEHSLRGLHDHDLIDEVVVVMAPGHLDVARSVAAAYDKVTAVLPGGSTRTQSTLAALAHLGEADCHVLFHDAARPLLPRRVVTDCLTALGTYAAVATAVPSTDTLLEVGPERTLRSVPPRDSLQRAQTPQGFHAEVLRRAYEVAAGDPGFVATDDCSVVHRYLPDVPVAVVAGDERTLKVTTKLDLVLVEALMRLDEEG</sequence>
<dbReference type="OrthoDB" id="9802561at2"/>
<dbReference type="PANTHER" id="PTHR32125">
    <property type="entry name" value="2-C-METHYL-D-ERYTHRITOL 4-PHOSPHATE CYTIDYLYLTRANSFERASE, CHLOROPLASTIC"/>
    <property type="match status" value="1"/>
</dbReference>
<dbReference type="RefSeq" id="WP_135077076.1">
    <property type="nucleotide sequence ID" value="NZ_CP038267.1"/>
</dbReference>